<evidence type="ECO:0000256" key="2">
    <source>
        <dbReference type="SAM" id="Phobius"/>
    </source>
</evidence>
<feature type="transmembrane region" description="Helical" evidence="2">
    <location>
        <begin position="381"/>
        <end position="400"/>
    </location>
</feature>
<organism evidence="3 4">
    <name type="scientific">Candidatus Nomurabacteria bacterium GW2011_GWA2_43_15</name>
    <dbReference type="NCBI Taxonomy" id="1618738"/>
    <lineage>
        <taxon>Bacteria</taxon>
        <taxon>Candidatus Nomuraibacteriota</taxon>
    </lineage>
</organism>
<feature type="transmembrane region" description="Helical" evidence="2">
    <location>
        <begin position="189"/>
        <end position="210"/>
    </location>
</feature>
<feature type="transmembrane region" description="Helical" evidence="2">
    <location>
        <begin position="222"/>
        <end position="241"/>
    </location>
</feature>
<feature type="transmembrane region" description="Helical" evidence="2">
    <location>
        <begin position="346"/>
        <end position="369"/>
    </location>
</feature>
<evidence type="ECO:0000313" key="4">
    <source>
        <dbReference type="Proteomes" id="UP000034646"/>
    </source>
</evidence>
<protein>
    <recommendedName>
        <fullName evidence="5">TrbL/VirB6 plasmid conjugal transfer protein</fullName>
    </recommendedName>
</protein>
<feature type="transmembrane region" description="Helical" evidence="2">
    <location>
        <begin position="248"/>
        <end position="270"/>
    </location>
</feature>
<keyword evidence="2" id="KW-1133">Transmembrane helix</keyword>
<sequence>MEIITEKKNKLKPKTKNKILVLGFILIALAGIFGIGKKAEAQGTTEPLGTCVMRNSEGEEKPWEKKTSTQCDDMDGSPIYGTKVRWDAYPVDTDTTIGYCIAADGTVTETIESKCTGNWTTTKPNIGIIDPSGKVKTETEDDGADKSEFEKQINMGCDDLWNSSLSGCFLQIVYWIFHDIPAFFLYQMAYFFNVMISVSLDSALFSHTFVSEAWMVVRDLSNIFFILILLYIAVQIILDLGGHEAKKMIANVIIIALLINFSMFFTKVIIDSSNILALVFYNKLQVDTKVNGQPRDYASVAGEKDVAGGMVAAFDPTTKLQQPFFDEVKKIYVNGEYKGVADKLPLGIILSVILLAGFIMGFTIYALFISGISFVGRLIELWILIIASPFAFMSWTIPQMKRIGDWGWDGWLKRLITASFMAPAFMFFLYFIFLLISSNIFDVLVKPSAPGEKDAAGVIKMLLGIILPTMLILILLLKSVKLAKAGSGQFGETLTKGAATVGKLALGGLTAGAGALALGGTAMALRGTIGRGAANLAEGNRMRDWAAKSGFGKFISNRLSGVASSSFDARGVKIGGKNLAGMTGMNLGKAQEGGFAKAREEKVKREEEFANKRLDTSDYGIAKMTKGGMTTDQANRILGQMDAGGMQMTGVERLQHHAALTGGGMTLKDAKIAALHMNTTRRKEYADRKEKWTMSNRIAANKIRKDVKTQQEQQTMAQVMAALAKAQAAAASTTTPTTPPATGGGGHGGGAPRP</sequence>
<reference evidence="3 4" key="1">
    <citation type="journal article" date="2015" name="Nature">
        <title>rRNA introns, odd ribosomes, and small enigmatic genomes across a large radiation of phyla.</title>
        <authorList>
            <person name="Brown C.T."/>
            <person name="Hug L.A."/>
            <person name="Thomas B.C."/>
            <person name="Sharon I."/>
            <person name="Castelle C.J."/>
            <person name="Singh A."/>
            <person name="Wilkins M.J."/>
            <person name="Williams K.H."/>
            <person name="Banfield J.F."/>
        </authorList>
    </citation>
    <scope>NUCLEOTIDE SEQUENCE [LARGE SCALE GENOMIC DNA]</scope>
</reference>
<dbReference type="AlphaFoldDB" id="A0A0G1DS52"/>
<evidence type="ECO:0000313" key="3">
    <source>
        <dbReference type="EMBL" id="KKT00438.1"/>
    </source>
</evidence>
<dbReference type="STRING" id="1618738.UV76_C0010G0013"/>
<gene>
    <name evidence="3" type="ORF">UV76_C0010G0013</name>
</gene>
<feature type="compositionally biased region" description="Low complexity" evidence="1">
    <location>
        <begin position="727"/>
        <end position="736"/>
    </location>
</feature>
<name>A0A0G1DS52_9BACT</name>
<evidence type="ECO:0000256" key="1">
    <source>
        <dbReference type="SAM" id="MobiDB-lite"/>
    </source>
</evidence>
<evidence type="ECO:0008006" key="5">
    <source>
        <dbReference type="Google" id="ProtNLM"/>
    </source>
</evidence>
<feature type="compositionally biased region" description="Gly residues" evidence="1">
    <location>
        <begin position="742"/>
        <end position="754"/>
    </location>
</feature>
<accession>A0A0G1DS52</accession>
<feature type="transmembrane region" description="Helical" evidence="2">
    <location>
        <begin position="420"/>
        <end position="445"/>
    </location>
</feature>
<keyword evidence="2" id="KW-0812">Transmembrane</keyword>
<feature type="transmembrane region" description="Helical" evidence="2">
    <location>
        <begin position="457"/>
        <end position="477"/>
    </location>
</feature>
<proteinExistence type="predicted"/>
<keyword evidence="2" id="KW-0472">Membrane</keyword>
<feature type="transmembrane region" description="Helical" evidence="2">
    <location>
        <begin position="504"/>
        <end position="525"/>
    </location>
</feature>
<dbReference type="EMBL" id="LCFS01000010">
    <property type="protein sequence ID" value="KKT00438.1"/>
    <property type="molecule type" value="Genomic_DNA"/>
</dbReference>
<comment type="caution">
    <text evidence="3">The sequence shown here is derived from an EMBL/GenBank/DDBJ whole genome shotgun (WGS) entry which is preliminary data.</text>
</comment>
<feature type="region of interest" description="Disordered" evidence="1">
    <location>
        <begin position="727"/>
        <end position="754"/>
    </location>
</feature>
<dbReference type="Proteomes" id="UP000034646">
    <property type="component" value="Unassembled WGS sequence"/>
</dbReference>